<sequence>MGKLLENLRWKCMWTSHLGCVKGCLEHLGVEMSDARLFGLTGHAFILNVHETVCPSGPTAWNTETLSRLGKNAGYAEEVITAVKADRDFERKQELAWDTVKAALDAGVPCYGWELFIPEFYVIYGYDDRGYFFSGPKCDDGKGPKPWREVGDTQIGCLEMYTVRRCDPAELKTAVKETLEFAVEHARNPKKWIYPGYRAGLEGYDNWIRALGNATADGWGTAYNAAVWGECRSFAHAFLREAAEKFSGQVVAHFYKAAGHYKAVAENLKRVADAFPFFTMKPEYMEDEKRRRAAVDALQAARKAEAAGLGLLERLAKEL</sequence>
<accession>A0A1F5FB18</accession>
<name>A0A1F5FB18_9BACT</name>
<reference evidence="1 2" key="1">
    <citation type="journal article" date="2016" name="Nat. Commun.">
        <title>Thousands of microbial genomes shed light on interconnected biogeochemical processes in an aquifer system.</title>
        <authorList>
            <person name="Anantharaman K."/>
            <person name="Brown C.T."/>
            <person name="Hug L.A."/>
            <person name="Sharon I."/>
            <person name="Castelle C.J."/>
            <person name="Probst A.J."/>
            <person name="Thomas B.C."/>
            <person name="Singh A."/>
            <person name="Wilkins M.J."/>
            <person name="Karaoz U."/>
            <person name="Brodie E.L."/>
            <person name="Williams K.H."/>
            <person name="Hubbard S.S."/>
            <person name="Banfield J.F."/>
        </authorList>
    </citation>
    <scope>NUCLEOTIDE SEQUENCE [LARGE SCALE GENOMIC DNA]</scope>
</reference>
<dbReference type="STRING" id="1817816.A2Y64_06405"/>
<proteinExistence type="predicted"/>
<comment type="caution">
    <text evidence="1">The sequence shown here is derived from an EMBL/GenBank/DDBJ whole genome shotgun (WGS) entry which is preliminary data.</text>
</comment>
<dbReference type="Proteomes" id="UP000177187">
    <property type="component" value="Unassembled WGS sequence"/>
</dbReference>
<evidence type="ECO:0000313" key="2">
    <source>
        <dbReference type="Proteomes" id="UP000177187"/>
    </source>
</evidence>
<gene>
    <name evidence="1" type="ORF">A2Y64_06405</name>
</gene>
<evidence type="ECO:0000313" key="1">
    <source>
        <dbReference type="EMBL" id="OGD76810.1"/>
    </source>
</evidence>
<dbReference type="EMBL" id="MFAF01000063">
    <property type="protein sequence ID" value="OGD76810.1"/>
    <property type="molecule type" value="Genomic_DNA"/>
</dbReference>
<dbReference type="AlphaFoldDB" id="A0A1F5FB18"/>
<protein>
    <submittedName>
        <fullName evidence="1">Uncharacterized protein</fullName>
    </submittedName>
</protein>
<organism evidence="1 2">
    <name type="scientific">Candidatus Coatesbacteria bacterium RBG_13_66_14</name>
    <dbReference type="NCBI Taxonomy" id="1817816"/>
    <lineage>
        <taxon>Bacteria</taxon>
        <taxon>Candidatus Coatesiibacteriota</taxon>
    </lineage>
</organism>